<organism evidence="1 2">
    <name type="scientific">Syphacia muris</name>
    <dbReference type="NCBI Taxonomy" id="451379"/>
    <lineage>
        <taxon>Eukaryota</taxon>
        <taxon>Metazoa</taxon>
        <taxon>Ecdysozoa</taxon>
        <taxon>Nematoda</taxon>
        <taxon>Chromadorea</taxon>
        <taxon>Rhabditida</taxon>
        <taxon>Spirurina</taxon>
        <taxon>Oxyuridomorpha</taxon>
        <taxon>Oxyuroidea</taxon>
        <taxon>Oxyuridae</taxon>
        <taxon>Syphacia</taxon>
    </lineage>
</organism>
<accession>A0A0N5APL0</accession>
<evidence type="ECO:0000313" key="2">
    <source>
        <dbReference type="WBParaSite" id="SMUV_0000659201-mRNA-1"/>
    </source>
</evidence>
<keyword evidence="1" id="KW-1185">Reference proteome</keyword>
<name>A0A0N5APL0_9BILA</name>
<protein>
    <submittedName>
        <fullName evidence="2">RAP domain-containing protein</fullName>
    </submittedName>
</protein>
<dbReference type="Proteomes" id="UP000046393">
    <property type="component" value="Unplaced"/>
</dbReference>
<proteinExistence type="predicted"/>
<dbReference type="STRING" id="451379.A0A0N5APL0"/>
<evidence type="ECO:0000313" key="1">
    <source>
        <dbReference type="Proteomes" id="UP000046393"/>
    </source>
</evidence>
<sequence>MAWYLSSRSFSRSLATLFLATKGCRTKAQAFENGNIDRLKSLDDLIDDIVSEGVTRTQESRSCTIPAFKSKNIQSFCKLCANIERPFTAELAALVLLKLAKLADNEEKGGEKGLLDLFGNYRQLFSDISTALNKDTDPNIAIKSLSALLKLGIDKGDLYESLLTVLKSDSCSQALNVGASELVQLSTALRNSNCADREQLQRLVYSLIELKTSEICKPADLLFVMTNCYVSADWFESLLKRMVDFLPLMTTGNLVSLLQQLAKRHQVRNSILPLIAASLTKNSSPLLVTQLGMVAESIAVLKFADARLLRKIADDIVSNRNNFKKWSHLTSIVVPFAKLRFGHRKAWEVLTAWINENYRTASLSDLSRAITACAICNKGNMVKEAAEYLSDNLQVENAPSPTVWLNSVHSLAICGTLKPRLAETVLRPEFLEQFTHEDNLVVKVYNFSKIAQIQAYIQCVYGDKYRGSVMELNKYCNMDKETNNAAAVLKYGARGTYSADLFHNVIYKLVPLDSHAIGPFLSSDGYFVDAVVQVDKNSRFVRIENFNGSNASTLAIIFLSSKQLTVTCDASEENEPLGTVSLGIRLLKKRGMIPVTFTELEINAEKILAQKIELVRNRLLSAAKKF</sequence>
<reference evidence="2" key="1">
    <citation type="submission" date="2017-02" db="UniProtKB">
        <authorList>
            <consortium name="WormBaseParasite"/>
        </authorList>
    </citation>
    <scope>IDENTIFICATION</scope>
</reference>
<dbReference type="AlphaFoldDB" id="A0A0N5APL0"/>
<dbReference type="WBParaSite" id="SMUV_0000659201-mRNA-1">
    <property type="protein sequence ID" value="SMUV_0000659201-mRNA-1"/>
    <property type="gene ID" value="SMUV_0000659201"/>
</dbReference>